<dbReference type="EMBL" id="BKCJ010336990">
    <property type="protein sequence ID" value="GEZ88357.1"/>
    <property type="molecule type" value="Genomic_DNA"/>
</dbReference>
<evidence type="ECO:0000256" key="1">
    <source>
        <dbReference type="SAM" id="MobiDB-lite"/>
    </source>
</evidence>
<evidence type="ECO:0000313" key="2">
    <source>
        <dbReference type="EMBL" id="GEZ88357.1"/>
    </source>
</evidence>
<sequence length="384" mass="43891">ELYKNHRIQLLPIEHSAHVEDIVEFKTAIAQTFLYLRQDIDDPFYFVNLDSNGNALCILFPTLIRRDHQLRDEEGIDCLPTAIIFDCLNEPSDPLEHVADKAIYKELDDRLVRAATIASSLEAEQDSELCITLQSRVLDLEKTNTTQALKIESLKRRVKQLEEKQRSRTYKLKRLYKGRKIHDIDANEDITLVKDQDDEKMFDENDLQGKEVFVQEDVTDKEVNAAGEVNAASIATTISAAAAITTEEVTFSKALAELKALKPKVKGKAIMIEEPVKLKKKDQIMLDEEVSLMLQAELQAEFDKEQRLASESAQQEQDVNSALIEEWNDIQAKIDAEYLLAQRLQAKKQQELTGAEKLHCLCNSERREESSLQQKQQKKRGTNH</sequence>
<name>A0A699IV75_TANCI</name>
<organism evidence="2">
    <name type="scientific">Tanacetum cinerariifolium</name>
    <name type="common">Dalmatian daisy</name>
    <name type="synonym">Chrysanthemum cinerariifolium</name>
    <dbReference type="NCBI Taxonomy" id="118510"/>
    <lineage>
        <taxon>Eukaryota</taxon>
        <taxon>Viridiplantae</taxon>
        <taxon>Streptophyta</taxon>
        <taxon>Embryophyta</taxon>
        <taxon>Tracheophyta</taxon>
        <taxon>Spermatophyta</taxon>
        <taxon>Magnoliopsida</taxon>
        <taxon>eudicotyledons</taxon>
        <taxon>Gunneridae</taxon>
        <taxon>Pentapetalae</taxon>
        <taxon>asterids</taxon>
        <taxon>campanulids</taxon>
        <taxon>Asterales</taxon>
        <taxon>Asteraceae</taxon>
        <taxon>Asteroideae</taxon>
        <taxon>Anthemideae</taxon>
        <taxon>Anthemidinae</taxon>
        <taxon>Tanacetum</taxon>
    </lineage>
</organism>
<proteinExistence type="predicted"/>
<comment type="caution">
    <text evidence="2">The sequence shown here is derived from an EMBL/GenBank/DDBJ whole genome shotgun (WGS) entry which is preliminary data.</text>
</comment>
<protein>
    <submittedName>
        <fullName evidence="2">Uncharacterized protein</fullName>
    </submittedName>
</protein>
<accession>A0A699IV75</accession>
<gene>
    <name evidence="2" type="ORF">Tci_560330</name>
</gene>
<feature type="non-terminal residue" evidence="2">
    <location>
        <position position="1"/>
    </location>
</feature>
<reference evidence="2" key="1">
    <citation type="journal article" date="2019" name="Sci. Rep.">
        <title>Draft genome of Tanacetum cinerariifolium, the natural source of mosquito coil.</title>
        <authorList>
            <person name="Yamashiro T."/>
            <person name="Shiraishi A."/>
            <person name="Satake H."/>
            <person name="Nakayama K."/>
        </authorList>
    </citation>
    <scope>NUCLEOTIDE SEQUENCE</scope>
</reference>
<dbReference type="AlphaFoldDB" id="A0A699IV75"/>
<feature type="region of interest" description="Disordered" evidence="1">
    <location>
        <begin position="364"/>
        <end position="384"/>
    </location>
</feature>